<reference evidence="3" key="1">
    <citation type="submission" date="2017-09" db="EMBL/GenBank/DDBJ databases">
        <title>Depth-based differentiation of microbial function through sediment-hosted aquifers and enrichment of novel symbionts in the deep terrestrial subsurface.</title>
        <authorList>
            <person name="Probst A.J."/>
            <person name="Ladd B."/>
            <person name="Jarett J.K."/>
            <person name="Geller-Mcgrath D.E."/>
            <person name="Sieber C.M.K."/>
            <person name="Emerson J.B."/>
            <person name="Anantharaman K."/>
            <person name="Thomas B.C."/>
            <person name="Malmstrom R."/>
            <person name="Stieglmeier M."/>
            <person name="Klingl A."/>
            <person name="Woyke T."/>
            <person name="Ryan C.M."/>
            <person name="Banfield J.F."/>
        </authorList>
    </citation>
    <scope>NUCLEOTIDE SEQUENCE [LARGE SCALE GENOMIC DNA]</scope>
</reference>
<organism evidence="2 3">
    <name type="scientific">Candidatus Shapirobacteria bacterium CG10_big_fil_rev_8_21_14_0_10_38_14</name>
    <dbReference type="NCBI Taxonomy" id="1974483"/>
    <lineage>
        <taxon>Bacteria</taxon>
        <taxon>Candidatus Shapironibacteriota</taxon>
    </lineage>
</organism>
<gene>
    <name evidence="2" type="ORF">COU96_02595</name>
</gene>
<dbReference type="Proteomes" id="UP000229500">
    <property type="component" value="Unassembled WGS sequence"/>
</dbReference>
<dbReference type="EMBL" id="PFEL01000094">
    <property type="protein sequence ID" value="PJE68922.1"/>
    <property type="molecule type" value="Genomic_DNA"/>
</dbReference>
<proteinExistence type="predicted"/>
<keyword evidence="1" id="KW-1133">Transmembrane helix</keyword>
<dbReference type="AlphaFoldDB" id="A0A2M8L534"/>
<evidence type="ECO:0000313" key="3">
    <source>
        <dbReference type="Proteomes" id="UP000229500"/>
    </source>
</evidence>
<evidence type="ECO:0000256" key="1">
    <source>
        <dbReference type="SAM" id="Phobius"/>
    </source>
</evidence>
<protein>
    <submittedName>
        <fullName evidence="2">Uncharacterized protein</fullName>
    </submittedName>
</protein>
<evidence type="ECO:0000313" key="2">
    <source>
        <dbReference type="EMBL" id="PJE68922.1"/>
    </source>
</evidence>
<feature type="transmembrane region" description="Helical" evidence="1">
    <location>
        <begin position="12"/>
        <end position="31"/>
    </location>
</feature>
<keyword evidence="1" id="KW-0472">Membrane</keyword>
<accession>A0A2M8L534</accession>
<comment type="caution">
    <text evidence="2">The sequence shown here is derived from an EMBL/GenBank/DDBJ whole genome shotgun (WGS) entry which is preliminary data.</text>
</comment>
<sequence length="141" mass="15961">MSIKSKILNNKLSFPVLFLLTLIIIGGLYYVTQLSNRNTPVDKAPTIEKIEKTNLQPSRNDKAILMVKNLPEVREWLNLFSNPDGTSPSTGGKPIIEVDSADGDVYTIHAYESLTDHNATFNWYYVDLNTESVKDFFGKEY</sequence>
<name>A0A2M8L534_9BACT</name>
<keyword evidence="1" id="KW-0812">Transmembrane</keyword>